<keyword evidence="3" id="KW-1185">Reference proteome</keyword>
<sequence>MQQATVETAHAAAMSALLRGREARSMKLSISRLAVYGLRVRGSVEVKRDRLLRACLHGHKPDVPWYPWDMAEREEEYAESEIERVVLGKKTVEMKERKTRRANERPMPISGSHSSESKNGGNQATGPEIEFGRRAIPSLPVVTAITTNVQMVSTSQAKGTWVTTTASLPQRPIATAAHSTERVCRSGTPTAIISGVDWEKKLKGRSSGESSAENSDKRSNKLSELSNQFNERAGRIGEYQAHGMTYEQAREYALRDEIEREGERVFHETLEEKRVKQEEEELDIEHQFRLHVAREAARARVQQIYEVDRRIKTLSREDERRPKGFHRSISGETDAALPVGTGRDKKLKDHRRSQPVSPGKQPGMARLGSRVTFSPSPPEVFPMSNNDAEESWRVEELSKIEKGLEMLLGEIDSEESRRKWELGDTGRIETDEPGKWRNTRWTDPHPSPPPRASGSSSAGPVEEVSTRVSKMEEHQVDGQDPHPSPPPRASGSSSSGPVEEASTRVSYAQAVKSSRPQRAATPPNLMAQTTPSRGLDNLGRGMVSLKIGVATPRLRLPIYNIKSNKC</sequence>
<evidence type="ECO:0000256" key="1">
    <source>
        <dbReference type="SAM" id="MobiDB-lite"/>
    </source>
</evidence>
<protein>
    <submittedName>
        <fullName evidence="2">Uncharacterized protein</fullName>
    </submittedName>
</protein>
<feature type="compositionally biased region" description="Polar residues" evidence="1">
    <location>
        <begin position="503"/>
        <end position="516"/>
    </location>
</feature>
<reference evidence="2 3" key="1">
    <citation type="journal article" date="2017" name="Curr. Biol.">
        <title>The Evolution of Venom by Co-option of Single-Copy Genes.</title>
        <authorList>
            <person name="Martinson E.O."/>
            <person name="Mrinalini"/>
            <person name="Kelkar Y.D."/>
            <person name="Chang C.H."/>
            <person name="Werren J.H."/>
        </authorList>
    </citation>
    <scope>NUCLEOTIDE SEQUENCE [LARGE SCALE GENOMIC DNA]</scope>
    <source>
        <strain evidence="2 3">Alberta</strain>
        <tissue evidence="2">Whole body</tissue>
    </source>
</reference>
<name>A0A232FLD7_9HYME</name>
<feature type="compositionally biased region" description="Basic and acidic residues" evidence="1">
    <location>
        <begin position="414"/>
        <end position="443"/>
    </location>
</feature>
<dbReference type="Proteomes" id="UP000215335">
    <property type="component" value="Unassembled WGS sequence"/>
</dbReference>
<comment type="caution">
    <text evidence="2">The sequence shown here is derived from an EMBL/GenBank/DDBJ whole genome shotgun (WGS) entry which is preliminary data.</text>
</comment>
<feature type="compositionally biased region" description="Polar residues" evidence="1">
    <location>
        <begin position="111"/>
        <end position="125"/>
    </location>
</feature>
<accession>A0A232FLD7</accession>
<organism evidence="2 3">
    <name type="scientific">Trichomalopsis sarcophagae</name>
    <dbReference type="NCBI Taxonomy" id="543379"/>
    <lineage>
        <taxon>Eukaryota</taxon>
        <taxon>Metazoa</taxon>
        <taxon>Ecdysozoa</taxon>
        <taxon>Arthropoda</taxon>
        <taxon>Hexapoda</taxon>
        <taxon>Insecta</taxon>
        <taxon>Pterygota</taxon>
        <taxon>Neoptera</taxon>
        <taxon>Endopterygota</taxon>
        <taxon>Hymenoptera</taxon>
        <taxon>Apocrita</taxon>
        <taxon>Proctotrupomorpha</taxon>
        <taxon>Chalcidoidea</taxon>
        <taxon>Pteromalidae</taxon>
        <taxon>Pteromalinae</taxon>
        <taxon>Trichomalopsis</taxon>
    </lineage>
</organism>
<evidence type="ECO:0000313" key="3">
    <source>
        <dbReference type="Proteomes" id="UP000215335"/>
    </source>
</evidence>
<feature type="region of interest" description="Disordered" evidence="1">
    <location>
        <begin position="96"/>
        <end position="128"/>
    </location>
</feature>
<gene>
    <name evidence="2" type="ORF">TSAR_000810</name>
</gene>
<evidence type="ECO:0000313" key="2">
    <source>
        <dbReference type="EMBL" id="OXU31472.1"/>
    </source>
</evidence>
<feature type="compositionally biased region" description="Basic and acidic residues" evidence="1">
    <location>
        <begin position="469"/>
        <end position="480"/>
    </location>
</feature>
<dbReference type="AlphaFoldDB" id="A0A232FLD7"/>
<feature type="region of interest" description="Disordered" evidence="1">
    <location>
        <begin position="317"/>
        <end position="395"/>
    </location>
</feature>
<proteinExistence type="predicted"/>
<dbReference type="EMBL" id="NNAY01000056">
    <property type="protein sequence ID" value="OXU31472.1"/>
    <property type="molecule type" value="Genomic_DNA"/>
</dbReference>
<feature type="region of interest" description="Disordered" evidence="1">
    <location>
        <begin position="407"/>
        <end position="533"/>
    </location>
</feature>
<feature type="region of interest" description="Disordered" evidence="1">
    <location>
        <begin position="203"/>
        <end position="222"/>
    </location>
</feature>